<feature type="domain" description="Rhodanese" evidence="1">
    <location>
        <begin position="228"/>
        <end position="278"/>
    </location>
</feature>
<dbReference type="GO" id="GO:0008641">
    <property type="term" value="F:ubiquitin-like modifier activating enzyme activity"/>
    <property type="evidence" value="ECO:0007669"/>
    <property type="project" value="InterPro"/>
</dbReference>
<dbReference type="PANTHER" id="PTHR10953">
    <property type="entry name" value="UBIQUITIN-ACTIVATING ENZYME E1"/>
    <property type="match status" value="1"/>
</dbReference>
<dbReference type="Gene3D" id="3.40.250.10">
    <property type="entry name" value="Rhodanese-like domain"/>
    <property type="match status" value="1"/>
</dbReference>
<protein>
    <submittedName>
        <fullName evidence="2">Molybdenum cofactor biosynthesis protein MoeB</fullName>
    </submittedName>
</protein>
<organism evidence="2 3">
    <name type="scientific">Kouleothrix aurantiaca</name>
    <dbReference type="NCBI Taxonomy" id="186479"/>
    <lineage>
        <taxon>Bacteria</taxon>
        <taxon>Bacillati</taxon>
        <taxon>Chloroflexota</taxon>
        <taxon>Chloroflexia</taxon>
        <taxon>Chloroflexales</taxon>
        <taxon>Roseiflexineae</taxon>
        <taxon>Roseiflexaceae</taxon>
        <taxon>Kouleothrix</taxon>
    </lineage>
</organism>
<proteinExistence type="predicted"/>
<feature type="non-terminal residue" evidence="2">
    <location>
        <position position="1"/>
    </location>
</feature>
<dbReference type="CDD" id="cd00158">
    <property type="entry name" value="RHOD"/>
    <property type="match status" value="1"/>
</dbReference>
<dbReference type="InterPro" id="IPR035985">
    <property type="entry name" value="Ubiquitin-activating_enz"/>
</dbReference>
<dbReference type="CDD" id="cd00757">
    <property type="entry name" value="ThiF_MoeB_HesA_family"/>
    <property type="match status" value="1"/>
</dbReference>
<evidence type="ECO:0000313" key="3">
    <source>
        <dbReference type="Proteomes" id="UP000050509"/>
    </source>
</evidence>
<dbReference type="PANTHER" id="PTHR10953:SF102">
    <property type="entry name" value="ADENYLYLTRANSFERASE AND SULFURTRANSFERASE MOCS3"/>
    <property type="match status" value="1"/>
</dbReference>
<dbReference type="PROSITE" id="PS50206">
    <property type="entry name" value="RHODANESE_3"/>
    <property type="match status" value="1"/>
</dbReference>
<accession>A0A0P9DDX9</accession>
<name>A0A0P9DDX9_9CHLR</name>
<reference evidence="2 3" key="1">
    <citation type="submission" date="2015-09" db="EMBL/GenBank/DDBJ databases">
        <title>Draft genome sequence of Kouleothrix aurantiaca JCM 19913.</title>
        <authorList>
            <person name="Hemp J."/>
        </authorList>
    </citation>
    <scope>NUCLEOTIDE SEQUENCE [LARGE SCALE GENOMIC DNA]</scope>
    <source>
        <strain evidence="2 3">COM-B</strain>
    </source>
</reference>
<dbReference type="GO" id="GO:0004792">
    <property type="term" value="F:thiosulfate-cyanide sulfurtransferase activity"/>
    <property type="evidence" value="ECO:0007669"/>
    <property type="project" value="TreeGrafter"/>
</dbReference>
<dbReference type="Gene3D" id="3.40.50.720">
    <property type="entry name" value="NAD(P)-binding Rossmann-like Domain"/>
    <property type="match status" value="1"/>
</dbReference>
<dbReference type="InterPro" id="IPR045886">
    <property type="entry name" value="ThiF/MoeB/HesA"/>
</dbReference>
<sequence>DVVDESNLQRQIVHGTGTLGVRKTESAKRRLADLNPNVEVTTYETQITSDNALELMRPYDVIVDGTDNFPTRYLTNDASVMLGKPNVYGSIFRFEGQATVFSPKDGGPCYRCLYPEPPPPGLVPSCAEGGVLGVLPGVIGTIQATEAIKLLAGIGETLVGRLMLYDALNMRFRELKLRRNPNCPVCGDHPTVTELIDYDQFCGIFPEPVQTDTTGEITPAETAEWLQRPDAPFLLDVREANEWEIGHLPGATRISVNELPDHLNELDTAREMVVYCRS</sequence>
<dbReference type="Pfam" id="PF00899">
    <property type="entry name" value="ThiF"/>
    <property type="match status" value="1"/>
</dbReference>
<gene>
    <name evidence="2" type="ORF">SE17_39095</name>
</gene>
<dbReference type="InterPro" id="IPR001763">
    <property type="entry name" value="Rhodanese-like_dom"/>
</dbReference>
<comment type="caution">
    <text evidence="2">The sequence shown here is derived from an EMBL/GenBank/DDBJ whole genome shotgun (WGS) entry which is preliminary data.</text>
</comment>
<keyword evidence="3" id="KW-1185">Reference proteome</keyword>
<evidence type="ECO:0000259" key="1">
    <source>
        <dbReference type="PROSITE" id="PS50206"/>
    </source>
</evidence>
<dbReference type="GO" id="GO:0005829">
    <property type="term" value="C:cytosol"/>
    <property type="evidence" value="ECO:0007669"/>
    <property type="project" value="TreeGrafter"/>
</dbReference>
<feature type="non-terminal residue" evidence="2">
    <location>
        <position position="278"/>
    </location>
</feature>
<dbReference type="Proteomes" id="UP000050509">
    <property type="component" value="Unassembled WGS sequence"/>
</dbReference>
<dbReference type="PATRIC" id="fig|186479.3.peg.5810"/>
<dbReference type="InterPro" id="IPR036873">
    <property type="entry name" value="Rhodanese-like_dom_sf"/>
</dbReference>
<dbReference type="GO" id="GO:0008146">
    <property type="term" value="F:sulfotransferase activity"/>
    <property type="evidence" value="ECO:0007669"/>
    <property type="project" value="TreeGrafter"/>
</dbReference>
<evidence type="ECO:0000313" key="2">
    <source>
        <dbReference type="EMBL" id="KPV48249.1"/>
    </source>
</evidence>
<dbReference type="AlphaFoldDB" id="A0A0P9DDX9"/>
<dbReference type="Pfam" id="PF00581">
    <property type="entry name" value="Rhodanese"/>
    <property type="match status" value="1"/>
</dbReference>
<dbReference type="InterPro" id="IPR000594">
    <property type="entry name" value="ThiF_NAD_FAD-bd"/>
</dbReference>
<dbReference type="SUPFAM" id="SSF69572">
    <property type="entry name" value="Activating enzymes of the ubiquitin-like proteins"/>
    <property type="match status" value="1"/>
</dbReference>
<dbReference type="GO" id="GO:0016779">
    <property type="term" value="F:nucleotidyltransferase activity"/>
    <property type="evidence" value="ECO:0007669"/>
    <property type="project" value="TreeGrafter"/>
</dbReference>
<dbReference type="EMBL" id="LJCR01002811">
    <property type="protein sequence ID" value="KPV48249.1"/>
    <property type="molecule type" value="Genomic_DNA"/>
</dbReference>